<dbReference type="Proteomes" id="UP000504615">
    <property type="component" value="Unplaced"/>
</dbReference>
<evidence type="ECO:0000313" key="3">
    <source>
        <dbReference type="RefSeq" id="XP_025075769.1"/>
    </source>
</evidence>
<protein>
    <submittedName>
        <fullName evidence="3">Dual oxidase-like</fullName>
    </submittedName>
</protein>
<dbReference type="InterPro" id="IPR037120">
    <property type="entry name" value="Haem_peroxidase_sf_animal"/>
</dbReference>
<evidence type="ECO:0000313" key="2">
    <source>
        <dbReference type="Proteomes" id="UP000504615"/>
    </source>
</evidence>
<dbReference type="Gene3D" id="1.10.640.10">
    <property type="entry name" value="Haem peroxidase domain superfamily, animal type"/>
    <property type="match status" value="1"/>
</dbReference>
<dbReference type="GO" id="GO:0006979">
    <property type="term" value="P:response to oxidative stress"/>
    <property type="evidence" value="ECO:0007669"/>
    <property type="project" value="InterPro"/>
</dbReference>
<accession>A0A8N1SA89</accession>
<keyword evidence="1" id="KW-0575">Peroxidase</keyword>
<proteinExistence type="predicted"/>
<dbReference type="GeneID" id="112553072"/>
<keyword evidence="2" id="KW-1185">Reference proteome</keyword>
<dbReference type="OrthoDB" id="6019201at2759"/>
<dbReference type="AlphaFoldDB" id="A0A8N1SA89"/>
<dbReference type="PROSITE" id="PS50292">
    <property type="entry name" value="PEROXIDASE_3"/>
    <property type="match status" value="1"/>
</dbReference>
<sequence>MAIQLCEEEDHKIIEDLRGSLFGPLEFSRRDLMALNIQRGRDHGVPDYNSARRAYGLNEVKHVSHFNRVDQEVYCAKYIVQMLFLRIFELHLSIVSSCISCKIREEFLRLYNNSFDDVDIWVGGILETQDGPGELFQKIITDQFQRIRDGDRFWYNNTKNGLFTDKEIERLEQLSFYDMLMCTTKMDWNDIPRNSFRVPTTENDIHQSCIINKIVKKGKCMTSCFHADQINEYTIENCTEPGTYDFFQIAVCPSS</sequence>
<reference evidence="3" key="1">
    <citation type="submission" date="2025-08" db="UniProtKB">
        <authorList>
            <consortium name="RefSeq"/>
        </authorList>
    </citation>
    <scope>IDENTIFICATION</scope>
</reference>
<dbReference type="PANTHER" id="PTHR11475">
    <property type="entry name" value="OXIDASE/PEROXIDASE"/>
    <property type="match status" value="1"/>
</dbReference>
<dbReference type="InterPro" id="IPR010255">
    <property type="entry name" value="Haem_peroxidase_sf"/>
</dbReference>
<dbReference type="RefSeq" id="XP_025075769.1">
    <property type="nucleotide sequence ID" value="XM_025219984.1"/>
</dbReference>
<dbReference type="PANTHER" id="PTHR11475:SF144">
    <property type="entry name" value="NAD(P)H OXIDASE (H2O2-FORMING)"/>
    <property type="match status" value="1"/>
</dbReference>
<dbReference type="GO" id="GO:0020037">
    <property type="term" value="F:heme binding"/>
    <property type="evidence" value="ECO:0007669"/>
    <property type="project" value="InterPro"/>
</dbReference>
<gene>
    <name evidence="3" type="primary">LOC112553072</name>
</gene>
<organism evidence="2 3">
    <name type="scientific">Pogonomyrmex barbatus</name>
    <name type="common">red harvester ant</name>
    <dbReference type="NCBI Taxonomy" id="144034"/>
    <lineage>
        <taxon>Eukaryota</taxon>
        <taxon>Metazoa</taxon>
        <taxon>Ecdysozoa</taxon>
        <taxon>Arthropoda</taxon>
        <taxon>Hexapoda</taxon>
        <taxon>Insecta</taxon>
        <taxon>Pterygota</taxon>
        <taxon>Neoptera</taxon>
        <taxon>Endopterygota</taxon>
        <taxon>Hymenoptera</taxon>
        <taxon>Apocrita</taxon>
        <taxon>Aculeata</taxon>
        <taxon>Formicoidea</taxon>
        <taxon>Formicidae</taxon>
        <taxon>Myrmicinae</taxon>
        <taxon>Pogonomyrmex</taxon>
    </lineage>
</organism>
<feature type="non-terminal residue" evidence="3">
    <location>
        <position position="255"/>
    </location>
</feature>
<keyword evidence="1" id="KW-0560">Oxidoreductase</keyword>
<dbReference type="GO" id="GO:0004601">
    <property type="term" value="F:peroxidase activity"/>
    <property type="evidence" value="ECO:0007669"/>
    <property type="project" value="UniProtKB-KW"/>
</dbReference>
<dbReference type="Pfam" id="PF03098">
    <property type="entry name" value="An_peroxidase"/>
    <property type="match status" value="1"/>
</dbReference>
<dbReference type="SUPFAM" id="SSF48113">
    <property type="entry name" value="Heme-dependent peroxidases"/>
    <property type="match status" value="1"/>
</dbReference>
<dbReference type="InterPro" id="IPR019791">
    <property type="entry name" value="Haem_peroxidase_animal"/>
</dbReference>
<name>A0A8N1SA89_9HYME</name>
<evidence type="ECO:0000256" key="1">
    <source>
        <dbReference type="ARBA" id="ARBA00022559"/>
    </source>
</evidence>